<gene>
    <name evidence="1" type="ORF">PCAR00345_LOCUS25435</name>
</gene>
<protein>
    <submittedName>
        <fullName evidence="1">Uncharacterized protein</fullName>
    </submittedName>
</protein>
<dbReference type="EMBL" id="HBIZ01039842">
    <property type="protein sequence ID" value="CAE0772823.1"/>
    <property type="molecule type" value="Transcribed_RNA"/>
</dbReference>
<organism evidence="1">
    <name type="scientific">Chrysotila carterae</name>
    <name type="common">Marine alga</name>
    <name type="synonym">Syracosphaera carterae</name>
    <dbReference type="NCBI Taxonomy" id="13221"/>
    <lineage>
        <taxon>Eukaryota</taxon>
        <taxon>Haptista</taxon>
        <taxon>Haptophyta</taxon>
        <taxon>Prymnesiophyceae</taxon>
        <taxon>Isochrysidales</taxon>
        <taxon>Isochrysidaceae</taxon>
        <taxon>Chrysotila</taxon>
    </lineage>
</organism>
<evidence type="ECO:0000313" key="1">
    <source>
        <dbReference type="EMBL" id="CAE0772823.1"/>
    </source>
</evidence>
<name>A0A7S4BPQ7_CHRCT</name>
<sequence length="229" mass="23734">MSLPDAPKFSVQIGDDSEAPSALPPILQQLALVFCADERACEVMAATRKVGASGGVKFSDLAAVILRWTTDHVLRIDSARLNTLLSTSGSGGGSGSVSVRMAKRVASAESDALLKLARWLHRVASQRTGTETKPVSAAAAAAAAATLAAAEAAHRDALTALQQICVFGQPAKVGEKDSDSTDSVGKNLLNLSMQEAPISATEVAAADRVVDASVHRDRAEDSSSKIIEQ</sequence>
<reference evidence="1" key="1">
    <citation type="submission" date="2021-01" db="EMBL/GenBank/DDBJ databases">
        <authorList>
            <person name="Corre E."/>
            <person name="Pelletier E."/>
            <person name="Niang G."/>
            <person name="Scheremetjew M."/>
            <person name="Finn R."/>
            <person name="Kale V."/>
            <person name="Holt S."/>
            <person name="Cochrane G."/>
            <person name="Meng A."/>
            <person name="Brown T."/>
            <person name="Cohen L."/>
        </authorList>
    </citation>
    <scope>NUCLEOTIDE SEQUENCE</scope>
    <source>
        <strain evidence="1">CCMP645</strain>
    </source>
</reference>
<proteinExistence type="predicted"/>
<accession>A0A7S4BPQ7</accession>
<dbReference type="AlphaFoldDB" id="A0A7S4BPQ7"/>